<reference evidence="1 2" key="1">
    <citation type="submission" date="2018-04" db="EMBL/GenBank/DDBJ databases">
        <authorList>
            <person name="Huttner S."/>
            <person name="Dainat J."/>
        </authorList>
    </citation>
    <scope>NUCLEOTIDE SEQUENCE [LARGE SCALE GENOMIC DNA]</scope>
</reference>
<evidence type="ECO:0000313" key="1">
    <source>
        <dbReference type="EMBL" id="SPQ24143.1"/>
    </source>
</evidence>
<proteinExistence type="predicted"/>
<protein>
    <submittedName>
        <fullName evidence="1">572f3c0a-a4b0-4d84-b773-914d2d4e6420</fullName>
    </submittedName>
</protein>
<dbReference type="AlphaFoldDB" id="A0A446BNS2"/>
<gene>
    <name evidence="1" type="ORF">TT172_LOCUS6562</name>
</gene>
<dbReference type="Proteomes" id="UP000289323">
    <property type="component" value="Unassembled WGS sequence"/>
</dbReference>
<dbReference type="EMBL" id="OUUZ01000012">
    <property type="protein sequence ID" value="SPQ24143.1"/>
    <property type="molecule type" value="Genomic_DNA"/>
</dbReference>
<evidence type="ECO:0000313" key="2">
    <source>
        <dbReference type="Proteomes" id="UP000289323"/>
    </source>
</evidence>
<name>A0A446BNS2_9PEZI</name>
<sequence>MSDLSEESKIPGPHATVEDRFSYVLACARRVGFDWDFDALATQYYAHDFEPGSALALEQRLSRKRRLPTLLAQLRQCSPTWSPGQRRGYQDETLRAAEEICARECIEFHKKKTAEKLEGKDGDDDGAAMLEDHG</sequence>
<accession>A0A446BNS2</accession>
<organism evidence="1 2">
    <name type="scientific">Thermothielavioides terrestris</name>
    <dbReference type="NCBI Taxonomy" id="2587410"/>
    <lineage>
        <taxon>Eukaryota</taxon>
        <taxon>Fungi</taxon>
        <taxon>Dikarya</taxon>
        <taxon>Ascomycota</taxon>
        <taxon>Pezizomycotina</taxon>
        <taxon>Sordariomycetes</taxon>
        <taxon>Sordariomycetidae</taxon>
        <taxon>Sordariales</taxon>
        <taxon>Chaetomiaceae</taxon>
        <taxon>Thermothielavioides</taxon>
    </lineage>
</organism>